<sequence>MSTDHASRNLQQLELLREALPAPLRPTVGSGYRPSAWCKNCSTPYDVGECCCPECGHPQTPPVQQTPALGTCSEAGCGTACTGLICSSCLERRL</sequence>
<accession>A0ABP9WBC2</accession>
<comment type="caution">
    <text evidence="1">The sequence shown here is derived from an EMBL/GenBank/DDBJ whole genome shotgun (WGS) entry which is preliminary data.</text>
</comment>
<evidence type="ECO:0000313" key="1">
    <source>
        <dbReference type="EMBL" id="GAA5514045.1"/>
    </source>
</evidence>
<proteinExistence type="predicted"/>
<name>A0ABP9WBC2_9DEIO</name>
<reference evidence="1 2" key="1">
    <citation type="submission" date="2024-02" db="EMBL/GenBank/DDBJ databases">
        <title>Deinococcus carri NBRC 110142.</title>
        <authorList>
            <person name="Ichikawa N."/>
            <person name="Katano-Makiyama Y."/>
            <person name="Hidaka K."/>
        </authorList>
    </citation>
    <scope>NUCLEOTIDE SEQUENCE [LARGE SCALE GENOMIC DNA]</scope>
    <source>
        <strain evidence="1 2">NBRC 110142</strain>
    </source>
</reference>
<dbReference type="RefSeq" id="WP_345466266.1">
    <property type="nucleotide sequence ID" value="NZ_BAABRP010000012.1"/>
</dbReference>
<organism evidence="1 2">
    <name type="scientific">Deinococcus carri</name>
    <dbReference type="NCBI Taxonomy" id="1211323"/>
    <lineage>
        <taxon>Bacteria</taxon>
        <taxon>Thermotogati</taxon>
        <taxon>Deinococcota</taxon>
        <taxon>Deinococci</taxon>
        <taxon>Deinococcales</taxon>
        <taxon>Deinococcaceae</taxon>
        <taxon>Deinococcus</taxon>
    </lineage>
</organism>
<dbReference type="EMBL" id="BAABRP010000012">
    <property type="protein sequence ID" value="GAA5514045.1"/>
    <property type="molecule type" value="Genomic_DNA"/>
</dbReference>
<keyword evidence="2" id="KW-1185">Reference proteome</keyword>
<gene>
    <name evidence="1" type="ORF">Dcar01_02794</name>
</gene>
<protein>
    <submittedName>
        <fullName evidence="1">Uncharacterized protein</fullName>
    </submittedName>
</protein>
<evidence type="ECO:0000313" key="2">
    <source>
        <dbReference type="Proteomes" id="UP001401887"/>
    </source>
</evidence>
<dbReference type="Proteomes" id="UP001401887">
    <property type="component" value="Unassembled WGS sequence"/>
</dbReference>